<evidence type="ECO:0000313" key="2">
    <source>
        <dbReference type="EMBL" id="KAK6966970.1"/>
    </source>
</evidence>
<dbReference type="InterPro" id="IPR013762">
    <property type="entry name" value="Integrase-like_cat_sf"/>
</dbReference>
<dbReference type="Gene3D" id="1.10.443.10">
    <property type="entry name" value="Intergrase catalytic core"/>
    <property type="match status" value="1"/>
</dbReference>
<dbReference type="GO" id="GO:0015074">
    <property type="term" value="P:DNA integration"/>
    <property type="evidence" value="ECO:0007669"/>
    <property type="project" value="InterPro"/>
</dbReference>
<evidence type="ECO:0000256" key="1">
    <source>
        <dbReference type="SAM" id="MobiDB-lite"/>
    </source>
</evidence>
<keyword evidence="3" id="KW-1185">Reference proteome</keyword>
<dbReference type="GO" id="GO:0006310">
    <property type="term" value="P:DNA recombination"/>
    <property type="evidence" value="ECO:0007669"/>
    <property type="project" value="InterPro"/>
</dbReference>
<feature type="region of interest" description="Disordered" evidence="1">
    <location>
        <begin position="1"/>
        <end position="77"/>
    </location>
</feature>
<dbReference type="AlphaFoldDB" id="A0AAV9Z1D9"/>
<feature type="compositionally biased region" description="Pro residues" evidence="1">
    <location>
        <begin position="502"/>
        <end position="526"/>
    </location>
</feature>
<protein>
    <recommendedName>
        <fullName evidence="4">Transposase</fullName>
    </recommendedName>
</protein>
<proteinExistence type="predicted"/>
<organism evidence="2 3">
    <name type="scientific">Favolaschia claudopus</name>
    <dbReference type="NCBI Taxonomy" id="2862362"/>
    <lineage>
        <taxon>Eukaryota</taxon>
        <taxon>Fungi</taxon>
        <taxon>Dikarya</taxon>
        <taxon>Basidiomycota</taxon>
        <taxon>Agaricomycotina</taxon>
        <taxon>Agaricomycetes</taxon>
        <taxon>Agaricomycetidae</taxon>
        <taxon>Agaricales</taxon>
        <taxon>Marasmiineae</taxon>
        <taxon>Mycenaceae</taxon>
        <taxon>Favolaschia</taxon>
    </lineage>
</organism>
<sequence>MATTRNLRPRKNASSTKASKPAKSVAKKSKTTASVPAPAKKIGAKPARQSHTGRPAESKTAAQPSSSSLLQHSQQTTDEWYKAARTKTGYANYVKSGKKWLEEWTSEGRLEDEIAADAFDVIAEHTPLALRALTAYKCEHLERSFASAEGLRSAFKDYFERVCGCQGDFWKYNSHTQKWEGNPVFESGFKTYYESLKNRHNRTGTATQALPMLPADLKVIMTYLDSEEGMKAFTITQRLYFKAFTSTAFTLWTRNDELVNLQFKDVKLDLRSKTGIPYHEFSLIFRKTNKDPTKVQKYMVQVDVGHPEIDCYTHVKAWKVHMEARIYMNSDSRFQAAGEQFQYTMEERTFMTGSPARAIPQDIEDSKGGRERAKQGSEATVQKSCLILLPDRKWSLKAVKWWGGWSSNENVGTLMRYLLDELMAYEEGFSDIMMDDRVIDRHETFMGEDSTAPLSKADLVKFEESMVAKLQLILSESTGARMLPLVQNLPPPHCTELGSTPEPLPNPPISSSSPPSPASSPKPYVPRPSRIPSTKSLDDALTYWNHGAPGKGLDIPLKDWLTLFKPSDYSSEGVKFGNIRFVCEEFYTHCNGDFTLFELEFPGLRQRFTLLMKAVREKRKIRGDTKSRKRSHK</sequence>
<feature type="compositionally biased region" description="Low complexity" evidence="1">
    <location>
        <begin position="63"/>
        <end position="75"/>
    </location>
</feature>
<evidence type="ECO:0000313" key="3">
    <source>
        <dbReference type="Proteomes" id="UP001362999"/>
    </source>
</evidence>
<gene>
    <name evidence="2" type="ORF">R3P38DRAFT_2589936</name>
</gene>
<dbReference type="GO" id="GO:0003677">
    <property type="term" value="F:DNA binding"/>
    <property type="evidence" value="ECO:0007669"/>
    <property type="project" value="InterPro"/>
</dbReference>
<accession>A0AAV9Z1D9</accession>
<feature type="compositionally biased region" description="Low complexity" evidence="1">
    <location>
        <begin position="13"/>
        <end position="24"/>
    </location>
</feature>
<feature type="region of interest" description="Disordered" evidence="1">
    <location>
        <begin position="491"/>
        <end position="531"/>
    </location>
</feature>
<dbReference type="Proteomes" id="UP001362999">
    <property type="component" value="Unassembled WGS sequence"/>
</dbReference>
<comment type="caution">
    <text evidence="2">The sequence shown here is derived from an EMBL/GenBank/DDBJ whole genome shotgun (WGS) entry which is preliminary data.</text>
</comment>
<dbReference type="EMBL" id="JAWWNJ010000248">
    <property type="protein sequence ID" value="KAK6966970.1"/>
    <property type="molecule type" value="Genomic_DNA"/>
</dbReference>
<feature type="compositionally biased region" description="Low complexity" evidence="1">
    <location>
        <begin position="31"/>
        <end position="47"/>
    </location>
</feature>
<name>A0AAV9Z1D9_9AGAR</name>
<evidence type="ECO:0008006" key="4">
    <source>
        <dbReference type="Google" id="ProtNLM"/>
    </source>
</evidence>
<reference evidence="2 3" key="1">
    <citation type="journal article" date="2024" name="J Genomics">
        <title>Draft genome sequencing and assembly of Favolaschia claudopus CIRM-BRFM 2984 isolated from oak limbs.</title>
        <authorList>
            <person name="Navarro D."/>
            <person name="Drula E."/>
            <person name="Chaduli D."/>
            <person name="Cazenave R."/>
            <person name="Ahrendt S."/>
            <person name="Wang J."/>
            <person name="Lipzen A."/>
            <person name="Daum C."/>
            <person name="Barry K."/>
            <person name="Grigoriev I.V."/>
            <person name="Favel A."/>
            <person name="Rosso M.N."/>
            <person name="Martin F."/>
        </authorList>
    </citation>
    <scope>NUCLEOTIDE SEQUENCE [LARGE SCALE GENOMIC DNA]</scope>
    <source>
        <strain evidence="2 3">CIRM-BRFM 2984</strain>
    </source>
</reference>